<dbReference type="RefSeq" id="WP_071614761.1">
    <property type="nucleotide sequence ID" value="NZ_CP015756.1"/>
</dbReference>
<evidence type="ECO:0000313" key="4">
    <source>
        <dbReference type="Proteomes" id="UP000182569"/>
    </source>
</evidence>
<feature type="domain" description="DnaB/C C-terminal" evidence="2">
    <location>
        <begin position="226"/>
        <end position="282"/>
    </location>
</feature>
<dbReference type="EMBL" id="CP015756">
    <property type="protein sequence ID" value="APC42473.1"/>
    <property type="molecule type" value="Genomic_DNA"/>
</dbReference>
<proteinExistence type="inferred from homology"/>
<dbReference type="PIRSF" id="PIRSF033722">
    <property type="entry name" value="DnaD_CA_C3587_prd"/>
    <property type="match status" value="1"/>
</dbReference>
<dbReference type="InterPro" id="IPR017019">
    <property type="entry name" value="DNA_replication_prd_bac"/>
</dbReference>
<dbReference type="Proteomes" id="UP000182569">
    <property type="component" value="Chromosome"/>
</dbReference>
<feature type="domain" description="DnaB/C C-terminal" evidence="2">
    <location>
        <begin position="123"/>
        <end position="196"/>
    </location>
</feature>
<keyword evidence="4" id="KW-1185">Reference proteome</keyword>
<evidence type="ECO:0000256" key="1">
    <source>
        <dbReference type="ARBA" id="ARBA00093462"/>
    </source>
</evidence>
<comment type="similarity">
    <text evidence="1">Belongs to the DnaB/DnaD family.</text>
</comment>
<dbReference type="InterPro" id="IPR034829">
    <property type="entry name" value="DnaD-like_sf"/>
</dbReference>
<dbReference type="OrthoDB" id="1652900at2"/>
<dbReference type="KEGG" id="ceu:A7L45_21715"/>
<name>A0A1J0GMD2_9CLOT</name>
<sequence>MSTFMFKNENYKYTPVSNIFIDKFMPRARGEFVKVYLLGLKYCTSGEIGATSSVIANTLGLLETDVVNAWNFWNDETIIKMTPIDNMGNFNIEFLDLLDVPNENIQGINLLEELTNSSIKGMLQDIEKLLAKPLSPKEMTMYLSWQKDYNFPPELILLLIQYCVSKGKVDYRYIETIAIAWHDADIKNIEDAQSYIKKHEDKWINIRKILNYLGIKAPEIMKPQEQILDKWINVYKFSLEIIFKACDICFDRLNRADFKYIDGILNSWFKDGINSLQDIEKKDKKHALTNKRNTAGGKPAKGSFNDYEQRAYDFDELEKKLLGWDKND</sequence>
<dbReference type="STRING" id="1552.A7L45_21715"/>
<gene>
    <name evidence="3" type="ORF">A7L45_21715</name>
</gene>
<dbReference type="PANTHER" id="PTHR37293">
    <property type="entry name" value="PHAGE REPLICATION PROTEIN-RELATED"/>
    <property type="match status" value="1"/>
</dbReference>
<organism evidence="3 4">
    <name type="scientific">Clostridium estertheticum subsp. estertheticum</name>
    <dbReference type="NCBI Taxonomy" id="1552"/>
    <lineage>
        <taxon>Bacteria</taxon>
        <taxon>Bacillati</taxon>
        <taxon>Bacillota</taxon>
        <taxon>Clostridia</taxon>
        <taxon>Eubacteriales</taxon>
        <taxon>Clostridiaceae</taxon>
        <taxon>Clostridium</taxon>
    </lineage>
</organism>
<dbReference type="NCBIfam" id="TIGR01446">
    <property type="entry name" value="DnaD_dom"/>
    <property type="match status" value="2"/>
</dbReference>
<dbReference type="Pfam" id="PF07261">
    <property type="entry name" value="DnaB_2"/>
    <property type="match status" value="2"/>
</dbReference>
<dbReference type="AlphaFoldDB" id="A0A1J0GMD2"/>
<evidence type="ECO:0000313" key="3">
    <source>
        <dbReference type="EMBL" id="APC42473.1"/>
    </source>
</evidence>
<dbReference type="SUPFAM" id="SSF158499">
    <property type="entry name" value="DnaD domain-like"/>
    <property type="match status" value="2"/>
</dbReference>
<reference evidence="4" key="1">
    <citation type="journal article" date="2016" name="Front. Microbiol.">
        <title>Complete Genome Sequence of Clostridium estertheticum DSM 8809, a Microbe Identified in Spoiled Vacuum Packed Beef.</title>
        <authorList>
            <person name="Yu Z."/>
            <person name="Gunn L."/>
            <person name="Brennan E."/>
            <person name="Reid R."/>
            <person name="Wall P.G."/>
            <person name="Gaora O.P."/>
            <person name="Hurley D."/>
            <person name="Bolton D."/>
            <person name="Fanning S."/>
        </authorList>
    </citation>
    <scope>NUCLEOTIDE SEQUENCE [LARGE SCALE GENOMIC DNA]</scope>
    <source>
        <strain evidence="4">DSM 8809</strain>
    </source>
</reference>
<dbReference type="InterPro" id="IPR006343">
    <property type="entry name" value="DnaB/C_C"/>
</dbReference>
<dbReference type="Gene3D" id="1.10.10.630">
    <property type="entry name" value="DnaD domain-like"/>
    <property type="match status" value="2"/>
</dbReference>
<dbReference type="InterPro" id="IPR053162">
    <property type="entry name" value="DnaD"/>
</dbReference>
<dbReference type="PANTHER" id="PTHR37293:SF5">
    <property type="entry name" value="DNA REPLICATION PROTEIN"/>
    <property type="match status" value="1"/>
</dbReference>
<accession>A0A1J0GMD2</accession>
<evidence type="ECO:0000259" key="2">
    <source>
        <dbReference type="Pfam" id="PF07261"/>
    </source>
</evidence>
<protein>
    <submittedName>
        <fullName evidence="3">DNA replication protein DnaD</fullName>
    </submittedName>
</protein>